<dbReference type="GO" id="GO:0004812">
    <property type="term" value="F:aminoacyl-tRNA ligase activity"/>
    <property type="evidence" value="ECO:0007669"/>
    <property type="project" value="UniProtKB-KW"/>
</dbReference>
<dbReference type="Gene3D" id="3.40.50.880">
    <property type="match status" value="1"/>
</dbReference>
<organism evidence="1">
    <name type="scientific">mine drainage metagenome</name>
    <dbReference type="NCBI Taxonomy" id="410659"/>
    <lineage>
        <taxon>unclassified sequences</taxon>
        <taxon>metagenomes</taxon>
        <taxon>ecological metagenomes</taxon>
    </lineage>
</organism>
<dbReference type="InterPro" id="IPR029062">
    <property type="entry name" value="Class_I_gatase-like"/>
</dbReference>
<dbReference type="EMBL" id="AUZZ01001959">
    <property type="protein sequence ID" value="EQD62310.1"/>
    <property type="molecule type" value="Genomic_DNA"/>
</dbReference>
<dbReference type="AlphaFoldDB" id="T1C7Z9"/>
<name>T1C7Z9_9ZZZZ</name>
<accession>T1C7Z9</accession>
<sequence length="154" mass="16347">MLTEILTHGGGVTFSSAAALTLGARVVPVYEIYKAGEDPYWVDGLDLIATFGLHAAVIPHYNNAEGGTHDTRFCYLGERRLAFLESQLESGTFVLGVDEHTAITFDLAKRSGTVAGLGVVTVRASGRSRAFPAGSVIGIDEILETAEHLARDVA</sequence>
<reference evidence="1" key="2">
    <citation type="journal article" date="2014" name="ISME J.">
        <title>Microbial stratification in low pH oxic and suboxic macroscopic growths along an acid mine drainage.</title>
        <authorList>
            <person name="Mendez-Garcia C."/>
            <person name="Mesa V."/>
            <person name="Sprenger R.R."/>
            <person name="Richter M."/>
            <person name="Diez M.S."/>
            <person name="Solano J."/>
            <person name="Bargiela R."/>
            <person name="Golyshina O.V."/>
            <person name="Manteca A."/>
            <person name="Ramos J.L."/>
            <person name="Gallego J.R."/>
            <person name="Llorente I."/>
            <person name="Martins Dos Santos V.A."/>
            <person name="Jensen O.N."/>
            <person name="Pelaez A.I."/>
            <person name="Sanchez J."/>
            <person name="Ferrer M."/>
        </authorList>
    </citation>
    <scope>NUCLEOTIDE SEQUENCE</scope>
</reference>
<proteinExistence type="predicted"/>
<protein>
    <submittedName>
        <fullName evidence="1">Cysteinyl-tRNA synthetase-like protein</fullName>
    </submittedName>
</protein>
<comment type="caution">
    <text evidence="1">The sequence shown here is derived from an EMBL/GenBank/DDBJ whole genome shotgun (WGS) entry which is preliminary data.</text>
</comment>
<keyword evidence="1" id="KW-0030">Aminoacyl-tRNA synthetase</keyword>
<evidence type="ECO:0000313" key="1">
    <source>
        <dbReference type="EMBL" id="EQD62310.1"/>
    </source>
</evidence>
<reference evidence="1" key="1">
    <citation type="submission" date="2013-08" db="EMBL/GenBank/DDBJ databases">
        <authorList>
            <person name="Mendez C."/>
            <person name="Richter M."/>
            <person name="Ferrer M."/>
            <person name="Sanchez J."/>
        </authorList>
    </citation>
    <scope>NUCLEOTIDE SEQUENCE</scope>
</reference>
<feature type="non-terminal residue" evidence="1">
    <location>
        <position position="154"/>
    </location>
</feature>
<gene>
    <name evidence="1" type="ORF">B2A_02883</name>
</gene>
<keyword evidence="1" id="KW-0436">Ligase</keyword>